<name>A0ABR8K664_9NOSO</name>
<accession>A0ABR8K664</accession>
<comment type="caution">
    <text evidence="1">The sequence shown here is derived from an EMBL/GenBank/DDBJ whole genome shotgun (WGS) entry which is preliminary data.</text>
</comment>
<evidence type="ECO:0000313" key="1">
    <source>
        <dbReference type="EMBL" id="MBD2734266.1"/>
    </source>
</evidence>
<organism evidence="1 2">
    <name type="scientific">Nostoc paludosum FACHB-159</name>
    <dbReference type="NCBI Taxonomy" id="2692908"/>
    <lineage>
        <taxon>Bacteria</taxon>
        <taxon>Bacillati</taxon>
        <taxon>Cyanobacteriota</taxon>
        <taxon>Cyanophyceae</taxon>
        <taxon>Nostocales</taxon>
        <taxon>Nostocaceae</taxon>
        <taxon>Nostoc</taxon>
    </lineage>
</organism>
<gene>
    <name evidence="1" type="ORF">H6H03_10120</name>
</gene>
<reference evidence="1 2" key="1">
    <citation type="journal article" date="2020" name="ISME J.">
        <title>Comparative genomics reveals insights into cyanobacterial evolution and habitat adaptation.</title>
        <authorList>
            <person name="Chen M.Y."/>
            <person name="Teng W.K."/>
            <person name="Zhao L."/>
            <person name="Hu C.X."/>
            <person name="Zhou Y.K."/>
            <person name="Han B.P."/>
            <person name="Song L.R."/>
            <person name="Shu W.S."/>
        </authorList>
    </citation>
    <scope>NUCLEOTIDE SEQUENCE [LARGE SCALE GENOMIC DNA]</scope>
    <source>
        <strain evidence="1 2">FACHB-159</strain>
    </source>
</reference>
<keyword evidence="2" id="KW-1185">Reference proteome</keyword>
<proteinExistence type="predicted"/>
<dbReference type="Proteomes" id="UP000637383">
    <property type="component" value="Unassembled WGS sequence"/>
</dbReference>
<dbReference type="RefSeq" id="WP_190954971.1">
    <property type="nucleotide sequence ID" value="NZ_JACJTU010000007.1"/>
</dbReference>
<dbReference type="EMBL" id="JACJTU010000007">
    <property type="protein sequence ID" value="MBD2734266.1"/>
    <property type="molecule type" value="Genomic_DNA"/>
</dbReference>
<evidence type="ECO:0000313" key="2">
    <source>
        <dbReference type="Proteomes" id="UP000637383"/>
    </source>
</evidence>
<protein>
    <submittedName>
        <fullName evidence="1">Uncharacterized protein</fullName>
    </submittedName>
</protein>
<sequence length="97" mass="10579">MISVIIRPLPACGATVYTQVSCPAPLLHRPAPLLHRLAPLLHRLAPLLHRPAPLLHRLAPLTIHKTLPNLAVSKIGNCNPTVFGILALVVRRINYEG</sequence>